<dbReference type="Proteomes" id="UP001596105">
    <property type="component" value="Unassembled WGS sequence"/>
</dbReference>
<name>A0ABW0LVS7_9BACL</name>
<dbReference type="RefSeq" id="WP_209749656.1">
    <property type="nucleotide sequence ID" value="NZ_JBHSMH010000042.1"/>
</dbReference>
<feature type="chain" id="PRO_5046164016" evidence="1">
    <location>
        <begin position="30"/>
        <end position="178"/>
    </location>
</feature>
<dbReference type="InterPro" id="IPR013783">
    <property type="entry name" value="Ig-like_fold"/>
</dbReference>
<comment type="caution">
    <text evidence="2">The sequence shown here is derived from an EMBL/GenBank/DDBJ whole genome shotgun (WGS) entry which is preliminary data.</text>
</comment>
<proteinExistence type="predicted"/>
<sequence length="178" mass="17871">MNKSAKQGLSFVLTFAILAAMLLPGSASAVPDSVGFPGTPYGANGAFDEKSAYDVILPHYSAIGASDLASKSSYVIATSSLAAGTAGKAYSATLSAIGGTGPYRFSATGLPSGLTMSPEGVISGSTTVTGNLFVEVQVTDSANSPVTKTRSFSLMINDASVGSIPLKVPALNTSPNPR</sequence>
<accession>A0ABW0LVS7</accession>
<gene>
    <name evidence="2" type="ORF">ACFPPD_13950</name>
</gene>
<feature type="signal peptide" evidence="1">
    <location>
        <begin position="1"/>
        <end position="29"/>
    </location>
</feature>
<reference evidence="3" key="1">
    <citation type="journal article" date="2019" name="Int. J. Syst. Evol. Microbiol.">
        <title>The Global Catalogue of Microorganisms (GCM) 10K type strain sequencing project: providing services to taxonomists for standard genome sequencing and annotation.</title>
        <authorList>
            <consortium name="The Broad Institute Genomics Platform"/>
            <consortium name="The Broad Institute Genome Sequencing Center for Infectious Disease"/>
            <person name="Wu L."/>
            <person name="Ma J."/>
        </authorList>
    </citation>
    <scope>NUCLEOTIDE SEQUENCE [LARGE SCALE GENOMIC DNA]</scope>
    <source>
        <strain evidence="3">CCUG 57113</strain>
    </source>
</reference>
<organism evidence="2 3">
    <name type="scientific">Cohnella suwonensis</name>
    <dbReference type="NCBI Taxonomy" id="696072"/>
    <lineage>
        <taxon>Bacteria</taxon>
        <taxon>Bacillati</taxon>
        <taxon>Bacillota</taxon>
        <taxon>Bacilli</taxon>
        <taxon>Bacillales</taxon>
        <taxon>Paenibacillaceae</taxon>
        <taxon>Cohnella</taxon>
    </lineage>
</organism>
<evidence type="ECO:0000256" key="1">
    <source>
        <dbReference type="SAM" id="SignalP"/>
    </source>
</evidence>
<dbReference type="Gene3D" id="2.60.40.10">
    <property type="entry name" value="Immunoglobulins"/>
    <property type="match status" value="1"/>
</dbReference>
<evidence type="ECO:0000313" key="3">
    <source>
        <dbReference type="Proteomes" id="UP001596105"/>
    </source>
</evidence>
<dbReference type="EMBL" id="JBHSMH010000042">
    <property type="protein sequence ID" value="MFC5469833.1"/>
    <property type="molecule type" value="Genomic_DNA"/>
</dbReference>
<keyword evidence="1" id="KW-0732">Signal</keyword>
<protein>
    <submittedName>
        <fullName evidence="2">Ig domain-containing protein</fullName>
    </submittedName>
</protein>
<keyword evidence="3" id="KW-1185">Reference proteome</keyword>
<evidence type="ECO:0000313" key="2">
    <source>
        <dbReference type="EMBL" id="MFC5469833.1"/>
    </source>
</evidence>
<dbReference type="Pfam" id="PF05345">
    <property type="entry name" value="He_PIG"/>
    <property type="match status" value="1"/>
</dbReference>